<organism evidence="9 10">
    <name type="scientific">Solihabitans fulvus</name>
    <dbReference type="NCBI Taxonomy" id="1892852"/>
    <lineage>
        <taxon>Bacteria</taxon>
        <taxon>Bacillati</taxon>
        <taxon>Actinomycetota</taxon>
        <taxon>Actinomycetes</taxon>
        <taxon>Pseudonocardiales</taxon>
        <taxon>Pseudonocardiaceae</taxon>
        <taxon>Solihabitans</taxon>
    </lineage>
</organism>
<comment type="subcellular location">
    <subcellularLocation>
        <location evidence="1">Cell membrane</location>
        <topology evidence="1">Multi-pass membrane protein</topology>
    </subcellularLocation>
</comment>
<evidence type="ECO:0000256" key="1">
    <source>
        <dbReference type="ARBA" id="ARBA00004651"/>
    </source>
</evidence>
<dbReference type="GO" id="GO:0005886">
    <property type="term" value="C:plasma membrane"/>
    <property type="evidence" value="ECO:0007669"/>
    <property type="project" value="UniProtKB-SubCell"/>
</dbReference>
<protein>
    <submittedName>
        <fullName evidence="9">ABC transporter permease</fullName>
    </submittedName>
</protein>
<sequence length="353" mass="35585">MFIALRDLRFARGRFALMGAVVALITLLVVLLAGLTSGLARESVSGVRDLPATTAFAFGTPAAGQQLNVADSRVDADQVRRWAGQHGVAEANPLGIAPARLRIGGQEVAVTAFGAEPGSGIAPPSLADGRIVASTALTDKYRDGRAELGGLSYSVTPAATAVSFSHTPVVWLPLADWRKLDAARGGYASVIALNADSGADLAAGDAAARTVTKSGSAALSAVGSYQAENGSLTLIQVLLFAVSALVIGAFFTVWTVQRAPDLAVLKAIGASNGYLVRDALTQAIVVLLAGGIAGAGVATGLGVLAAQAVPFQVDVTTTLVPLALMVAVGVLGAAIAVRRITSVDAINALGAAR</sequence>
<dbReference type="PANTHER" id="PTHR43738">
    <property type="entry name" value="ABC TRANSPORTER, MEMBRANE PROTEIN"/>
    <property type="match status" value="1"/>
</dbReference>
<keyword evidence="5 7" id="KW-1133">Transmembrane helix</keyword>
<accession>A0A5B2WQR7</accession>
<feature type="transmembrane region" description="Helical" evidence="7">
    <location>
        <begin position="234"/>
        <end position="256"/>
    </location>
</feature>
<evidence type="ECO:0000313" key="10">
    <source>
        <dbReference type="Proteomes" id="UP000323454"/>
    </source>
</evidence>
<dbReference type="InterPro" id="IPR003838">
    <property type="entry name" value="ABC3_permease_C"/>
</dbReference>
<feature type="transmembrane region" description="Helical" evidence="7">
    <location>
        <begin position="318"/>
        <end position="337"/>
    </location>
</feature>
<keyword evidence="3" id="KW-1003">Cell membrane</keyword>
<name>A0A5B2WQR7_9PSEU</name>
<dbReference type="OrthoDB" id="5242186at2"/>
<reference evidence="9 10" key="2">
    <citation type="submission" date="2019-09" db="EMBL/GenBank/DDBJ databases">
        <authorList>
            <person name="Jin C."/>
        </authorList>
    </citation>
    <scope>NUCLEOTIDE SEQUENCE [LARGE SCALE GENOMIC DNA]</scope>
    <source>
        <strain evidence="9 10">AN110305</strain>
    </source>
</reference>
<gene>
    <name evidence="9" type="ORF">F0L68_34455</name>
</gene>
<evidence type="ECO:0000259" key="8">
    <source>
        <dbReference type="Pfam" id="PF02687"/>
    </source>
</evidence>
<dbReference type="EMBL" id="VUOB01000072">
    <property type="protein sequence ID" value="KAA2252866.1"/>
    <property type="molecule type" value="Genomic_DNA"/>
</dbReference>
<reference evidence="9 10" key="1">
    <citation type="submission" date="2019-09" db="EMBL/GenBank/DDBJ databases">
        <title>Goodfellowia gen. nov., a new genus of the Pseudonocardineae related to Actinoalloteichus, containing Goodfellowia coeruleoviolacea gen. nov., comb. nov. gen. nov., comb. nov.</title>
        <authorList>
            <person name="Labeda D."/>
        </authorList>
    </citation>
    <scope>NUCLEOTIDE SEQUENCE [LARGE SCALE GENOMIC DNA]</scope>
    <source>
        <strain evidence="9 10">AN110305</strain>
    </source>
</reference>
<evidence type="ECO:0000256" key="7">
    <source>
        <dbReference type="SAM" id="Phobius"/>
    </source>
</evidence>
<dbReference type="InterPro" id="IPR051125">
    <property type="entry name" value="ABC-4/HrtB_transporter"/>
</dbReference>
<feature type="transmembrane region" description="Helical" evidence="7">
    <location>
        <begin position="284"/>
        <end position="306"/>
    </location>
</feature>
<dbReference type="RefSeq" id="WP_149854076.1">
    <property type="nucleotide sequence ID" value="NZ_VUOB01000072.1"/>
</dbReference>
<feature type="domain" description="ABC3 transporter permease C-terminal" evidence="8">
    <location>
        <begin position="237"/>
        <end position="342"/>
    </location>
</feature>
<keyword evidence="2" id="KW-0813">Transport</keyword>
<dbReference type="AlphaFoldDB" id="A0A5B2WQR7"/>
<comment type="caution">
    <text evidence="9">The sequence shown here is derived from an EMBL/GenBank/DDBJ whole genome shotgun (WGS) entry which is preliminary data.</text>
</comment>
<evidence type="ECO:0000256" key="5">
    <source>
        <dbReference type="ARBA" id="ARBA00022989"/>
    </source>
</evidence>
<proteinExistence type="predicted"/>
<dbReference type="Proteomes" id="UP000323454">
    <property type="component" value="Unassembled WGS sequence"/>
</dbReference>
<dbReference type="PANTHER" id="PTHR43738:SF1">
    <property type="entry name" value="HEMIN TRANSPORT SYSTEM PERMEASE PROTEIN HRTB-RELATED"/>
    <property type="match status" value="1"/>
</dbReference>
<keyword evidence="6 7" id="KW-0472">Membrane</keyword>
<evidence type="ECO:0000256" key="3">
    <source>
        <dbReference type="ARBA" id="ARBA00022475"/>
    </source>
</evidence>
<evidence type="ECO:0000313" key="9">
    <source>
        <dbReference type="EMBL" id="KAA2252866.1"/>
    </source>
</evidence>
<evidence type="ECO:0000256" key="2">
    <source>
        <dbReference type="ARBA" id="ARBA00022448"/>
    </source>
</evidence>
<evidence type="ECO:0000256" key="4">
    <source>
        <dbReference type="ARBA" id="ARBA00022692"/>
    </source>
</evidence>
<keyword evidence="10" id="KW-1185">Reference proteome</keyword>
<dbReference type="Pfam" id="PF02687">
    <property type="entry name" value="FtsX"/>
    <property type="match status" value="1"/>
</dbReference>
<keyword evidence="4 7" id="KW-0812">Transmembrane</keyword>
<evidence type="ECO:0000256" key="6">
    <source>
        <dbReference type="ARBA" id="ARBA00023136"/>
    </source>
</evidence>